<dbReference type="OrthoDB" id="252709at2"/>
<dbReference type="InterPro" id="IPR013766">
    <property type="entry name" value="Thioredoxin_domain"/>
</dbReference>
<name>A0A2Z3GYT9_9BACT</name>
<dbReference type="EMBL" id="CP025958">
    <property type="protein sequence ID" value="AWM36025.1"/>
    <property type="molecule type" value="Genomic_DNA"/>
</dbReference>
<dbReference type="Gene3D" id="1.25.40.10">
    <property type="entry name" value="Tetratricopeptide repeat domain"/>
    <property type="match status" value="1"/>
</dbReference>
<dbReference type="PROSITE" id="PS51352">
    <property type="entry name" value="THIOREDOXIN_2"/>
    <property type="match status" value="1"/>
</dbReference>
<dbReference type="GO" id="GO:0006950">
    <property type="term" value="P:response to stress"/>
    <property type="evidence" value="ECO:0007669"/>
    <property type="project" value="UniProtKB-ARBA"/>
</dbReference>
<dbReference type="PANTHER" id="PTHR42852">
    <property type="entry name" value="THIOL:DISULFIDE INTERCHANGE PROTEIN DSBE"/>
    <property type="match status" value="1"/>
</dbReference>
<evidence type="ECO:0000259" key="2">
    <source>
        <dbReference type="PROSITE" id="PS51352"/>
    </source>
</evidence>
<evidence type="ECO:0000313" key="3">
    <source>
        <dbReference type="EMBL" id="AWM36025.1"/>
    </source>
</evidence>
<feature type="domain" description="Thioredoxin" evidence="2">
    <location>
        <begin position="480"/>
        <end position="633"/>
    </location>
</feature>
<dbReference type="InterPro" id="IPR050553">
    <property type="entry name" value="Thioredoxin_ResA/DsbE_sf"/>
</dbReference>
<dbReference type="Gene3D" id="3.40.30.10">
    <property type="entry name" value="Glutaredoxin"/>
    <property type="match status" value="1"/>
</dbReference>
<evidence type="ECO:0000256" key="1">
    <source>
        <dbReference type="SAM" id="SignalP"/>
    </source>
</evidence>
<dbReference type="AlphaFoldDB" id="A0A2Z3GYT9"/>
<protein>
    <recommendedName>
        <fullName evidence="2">Thioredoxin domain-containing protein</fullName>
    </recommendedName>
</protein>
<dbReference type="CDD" id="cd02966">
    <property type="entry name" value="TlpA_like_family"/>
    <property type="match status" value="1"/>
</dbReference>
<keyword evidence="4" id="KW-1185">Reference proteome</keyword>
<feature type="chain" id="PRO_5016243435" description="Thioredoxin domain-containing protein" evidence="1">
    <location>
        <begin position="27"/>
        <end position="633"/>
    </location>
</feature>
<dbReference type="RefSeq" id="WP_010051125.1">
    <property type="nucleotide sequence ID" value="NZ_CP025958.1"/>
</dbReference>
<dbReference type="PANTHER" id="PTHR42852:SF13">
    <property type="entry name" value="PROTEIN DIPZ"/>
    <property type="match status" value="1"/>
</dbReference>
<gene>
    <name evidence="3" type="ORF">C1280_02715</name>
</gene>
<dbReference type="KEGG" id="gog:C1280_02715"/>
<dbReference type="InterPro" id="IPR000866">
    <property type="entry name" value="AhpC/TSA"/>
</dbReference>
<dbReference type="GO" id="GO:0016209">
    <property type="term" value="F:antioxidant activity"/>
    <property type="evidence" value="ECO:0007669"/>
    <property type="project" value="InterPro"/>
</dbReference>
<reference evidence="3 4" key="1">
    <citation type="submission" date="2018-01" db="EMBL/GenBank/DDBJ databases">
        <title>G. obscuriglobus.</title>
        <authorList>
            <person name="Franke J."/>
            <person name="Blomberg W."/>
            <person name="Selmecki A."/>
        </authorList>
    </citation>
    <scope>NUCLEOTIDE SEQUENCE [LARGE SCALE GENOMIC DNA]</scope>
    <source>
        <strain evidence="3 4">DSM 5831</strain>
    </source>
</reference>
<sequence length="633" mass="67637">MTTSQVTVRTLAALTLVVGFAAAARAQPAPVTVEWALKQNPKQPGVNVSTPPATGCRITPVLNPDPKAGGKSMGSLLKGPDDKPVRQFVSYDDKSFNIIVYYLDGVEAYREVYMPDPKEPFQFRWVGPNGTKWGLDRNRDGVIDEWAVISPEEVSQEVAAALAANDPKRLAALVVTRENLAGLGLPAADVNQAVARASGVAKKLADTAAALKLSDKARWLHVEYGIPSVRPADAFNGREDYTAYKNGTVFVEDGGKGVPFQMGELVQIGRAWKLVDGPAPGAAVQQVNASGAEAAPVSDEIRPLVERLNKHDEGGAGLKSPQEIAKFNADRADILELINQALKDESKKETWIKMLLDSHAAAAEGDKAGNKHLVRIDQFKKAYSAPGANAAIASYAAFRLIYAENAVAMANLPPNGQLGPIQDKWRESLEEFVKTYPQSADAPEALWRLAMAHEHSGAKDGEAKARVAFEALVKGHANTAQGLKAAGALKRYDAEGKPLELVGTVLGTTQQFNAAQPGKVVVLYYWASWSQSLPDDAKKLQSLLKDYEGKGLAVVTVSVDHDPKVAAEAAKKVGLPGTHLFAEGGLDGSALAAAYGILAPPHAFVIGKDGKIVNRKAQVQTLEDDLKKLFSDK</sequence>
<dbReference type="SUPFAM" id="SSF52833">
    <property type="entry name" value="Thioredoxin-like"/>
    <property type="match status" value="1"/>
</dbReference>
<dbReference type="InterPro" id="IPR036249">
    <property type="entry name" value="Thioredoxin-like_sf"/>
</dbReference>
<accession>A0A2Z3GYT9</accession>
<organism evidence="3 4">
    <name type="scientific">Gemmata obscuriglobus</name>
    <dbReference type="NCBI Taxonomy" id="114"/>
    <lineage>
        <taxon>Bacteria</taxon>
        <taxon>Pseudomonadati</taxon>
        <taxon>Planctomycetota</taxon>
        <taxon>Planctomycetia</taxon>
        <taxon>Gemmatales</taxon>
        <taxon>Gemmataceae</taxon>
        <taxon>Gemmata</taxon>
    </lineage>
</organism>
<keyword evidence="1" id="KW-0732">Signal</keyword>
<dbReference type="InterPro" id="IPR011990">
    <property type="entry name" value="TPR-like_helical_dom_sf"/>
</dbReference>
<evidence type="ECO:0000313" key="4">
    <source>
        <dbReference type="Proteomes" id="UP000245802"/>
    </source>
</evidence>
<dbReference type="GO" id="GO:0016491">
    <property type="term" value="F:oxidoreductase activity"/>
    <property type="evidence" value="ECO:0007669"/>
    <property type="project" value="InterPro"/>
</dbReference>
<dbReference type="Pfam" id="PF00578">
    <property type="entry name" value="AhpC-TSA"/>
    <property type="match status" value="1"/>
</dbReference>
<proteinExistence type="predicted"/>
<feature type="signal peptide" evidence="1">
    <location>
        <begin position="1"/>
        <end position="26"/>
    </location>
</feature>
<dbReference type="Proteomes" id="UP000245802">
    <property type="component" value="Chromosome"/>
</dbReference>